<proteinExistence type="predicted"/>
<keyword evidence="3" id="KW-1185">Reference proteome</keyword>
<gene>
    <name evidence="2" type="ORF">ACFODU_06060</name>
</gene>
<evidence type="ECO:0000313" key="2">
    <source>
        <dbReference type="EMBL" id="MFC3097366.1"/>
    </source>
</evidence>
<comment type="caution">
    <text evidence="2">The sequence shown here is derived from an EMBL/GenBank/DDBJ whole genome shotgun (WGS) entry which is preliminary data.</text>
</comment>
<dbReference type="Pfam" id="PF05119">
    <property type="entry name" value="Terminase_4"/>
    <property type="match status" value="1"/>
</dbReference>
<protein>
    <submittedName>
        <fullName evidence="2">P27 family phage terminase small subunit</fullName>
    </submittedName>
</protein>
<sequence length="142" mass="15645">MAKPFTIGGIAEPDWKRLLADKQEQAFASEQWRRIAGEMDGEQILSPANGHALQRLVLAYLVYDRCSKCVAADGLVTEPKADNPKAIARLSIHYQAMREAEKTAERLEKQLGITPGNRAKVGKVKQKRERSTGADAFLGPKG</sequence>
<dbReference type="InterPro" id="IPR006448">
    <property type="entry name" value="Phage_term_ssu_P27"/>
</dbReference>
<dbReference type="EMBL" id="JBHRST010000008">
    <property type="protein sequence ID" value="MFC3097366.1"/>
    <property type="molecule type" value="Genomic_DNA"/>
</dbReference>
<dbReference type="Proteomes" id="UP001595456">
    <property type="component" value="Unassembled WGS sequence"/>
</dbReference>
<feature type="region of interest" description="Disordered" evidence="1">
    <location>
        <begin position="119"/>
        <end position="142"/>
    </location>
</feature>
<accession>A0ABV7E721</accession>
<evidence type="ECO:0000256" key="1">
    <source>
        <dbReference type="SAM" id="MobiDB-lite"/>
    </source>
</evidence>
<dbReference type="RefSeq" id="WP_336926141.1">
    <property type="nucleotide sequence ID" value="NZ_JBANRO010000006.1"/>
</dbReference>
<organism evidence="2 3">
    <name type="scientific">Alteraurantiacibacter palmitatis</name>
    <dbReference type="NCBI Taxonomy" id="2054628"/>
    <lineage>
        <taxon>Bacteria</taxon>
        <taxon>Pseudomonadati</taxon>
        <taxon>Pseudomonadota</taxon>
        <taxon>Alphaproteobacteria</taxon>
        <taxon>Sphingomonadales</taxon>
        <taxon>Erythrobacteraceae</taxon>
        <taxon>Alteraurantiacibacter</taxon>
    </lineage>
</organism>
<evidence type="ECO:0000313" key="3">
    <source>
        <dbReference type="Proteomes" id="UP001595456"/>
    </source>
</evidence>
<name>A0ABV7E721_9SPHN</name>
<reference evidence="3" key="1">
    <citation type="journal article" date="2019" name="Int. J. Syst. Evol. Microbiol.">
        <title>The Global Catalogue of Microorganisms (GCM) 10K type strain sequencing project: providing services to taxonomists for standard genome sequencing and annotation.</title>
        <authorList>
            <consortium name="The Broad Institute Genomics Platform"/>
            <consortium name="The Broad Institute Genome Sequencing Center for Infectious Disease"/>
            <person name="Wu L."/>
            <person name="Ma J."/>
        </authorList>
    </citation>
    <scope>NUCLEOTIDE SEQUENCE [LARGE SCALE GENOMIC DNA]</scope>
    <source>
        <strain evidence="3">KCTC 52607</strain>
    </source>
</reference>